<sequence length="198" mass="22917">MNQHLGTDMEFVSKDNCHHAAHWVALGTCGTDYFVELKIKQAGNNKVQVDVGGDVIEAFLRWIYTDDVKQIFGNTKIFIELYKLSVLWEMDLLRGKLMEKLWNFPDRQMSAHICLVKKSKLYEHDLWKVAIESDLQEIMAALGIAFAAESFRDTTLHFLKSFCDSDFRKRPFVQGWVLGFLSRKLRLVAMKGGLEDFF</sequence>
<name>A0A7S2VUJ4_9APIC</name>
<dbReference type="Gene3D" id="3.30.710.10">
    <property type="entry name" value="Potassium Channel Kv1.1, Chain A"/>
    <property type="match status" value="1"/>
</dbReference>
<accession>A0A7S2VUJ4</accession>
<organism evidence="1">
    <name type="scientific">Lankesteria abbotti</name>
    <dbReference type="NCBI Taxonomy" id="340204"/>
    <lineage>
        <taxon>Eukaryota</taxon>
        <taxon>Sar</taxon>
        <taxon>Alveolata</taxon>
        <taxon>Apicomplexa</taxon>
        <taxon>Conoidasida</taxon>
        <taxon>Gregarinasina</taxon>
        <taxon>Eugregarinorida</taxon>
        <taxon>Lecudinidae</taxon>
        <taxon>Lankesteria</taxon>
    </lineage>
</organism>
<proteinExistence type="predicted"/>
<dbReference type="AlphaFoldDB" id="A0A7S2VUJ4"/>
<evidence type="ECO:0008006" key="2">
    <source>
        <dbReference type="Google" id="ProtNLM"/>
    </source>
</evidence>
<protein>
    <recommendedName>
        <fullName evidence="2">BTB domain-containing protein</fullName>
    </recommendedName>
</protein>
<gene>
    <name evidence="1" type="ORF">LABB0372_LOCUS1062</name>
</gene>
<reference evidence="1" key="1">
    <citation type="submission" date="2021-01" db="EMBL/GenBank/DDBJ databases">
        <authorList>
            <person name="Corre E."/>
            <person name="Pelletier E."/>
            <person name="Niang G."/>
            <person name="Scheremetjew M."/>
            <person name="Finn R."/>
            <person name="Kale V."/>
            <person name="Holt S."/>
            <person name="Cochrane G."/>
            <person name="Meng A."/>
            <person name="Brown T."/>
            <person name="Cohen L."/>
        </authorList>
    </citation>
    <scope>NUCLEOTIDE SEQUENCE</scope>
    <source>
        <strain evidence="1">Grappler Inlet BC</strain>
    </source>
</reference>
<evidence type="ECO:0000313" key="1">
    <source>
        <dbReference type="EMBL" id="CAD9649606.1"/>
    </source>
</evidence>
<dbReference type="EMBL" id="HBHB01002356">
    <property type="protein sequence ID" value="CAD9649606.1"/>
    <property type="molecule type" value="Transcribed_RNA"/>
</dbReference>
<dbReference type="InterPro" id="IPR011333">
    <property type="entry name" value="SKP1/BTB/POZ_sf"/>
</dbReference>